<dbReference type="EnsemblMetazoa" id="ADIR011735-RA">
    <property type="protein sequence ID" value="ADIR011735-PA"/>
    <property type="gene ID" value="ADIR011735"/>
</dbReference>
<dbReference type="Proteomes" id="UP000075884">
    <property type="component" value="Unassembled WGS sequence"/>
</dbReference>
<dbReference type="Pfam" id="PF12762">
    <property type="entry name" value="DDE_Tnp_IS1595"/>
    <property type="match status" value="1"/>
</dbReference>
<dbReference type="InterPro" id="IPR024445">
    <property type="entry name" value="Tnp_ISXO2-like"/>
</dbReference>
<evidence type="ECO:0000313" key="2">
    <source>
        <dbReference type="EnsemblMetazoa" id="ADIR011735-PA"/>
    </source>
</evidence>
<dbReference type="STRING" id="7168.A0A182NVN4"/>
<evidence type="ECO:0000313" key="3">
    <source>
        <dbReference type="Proteomes" id="UP000075884"/>
    </source>
</evidence>
<protein>
    <submittedName>
        <fullName evidence="2">DDE_Tnp_IS1595 domain-containing protein</fullName>
    </submittedName>
</protein>
<name>A0A182NVN4_9DIPT</name>
<feature type="domain" description="ISXO2-like transposase" evidence="1">
    <location>
        <begin position="10"/>
        <end position="147"/>
    </location>
</feature>
<sequence length="162" mass="18523">MDLVELTGSIIGGPGKTVEIDETLLCKRKYNRGRINSSNCQWLVGGACRETKEIFLKREANRKDYNVAAGTRIITDCWGGYNQLANVGFLHDTVNHSTHFVNPEDSNVHTQMVENFWRWLKDYLKKKGTNRAVNLNFYLAEYVFRRTYKNAFAALLVGIALD</sequence>
<reference evidence="2" key="2">
    <citation type="submission" date="2020-05" db="UniProtKB">
        <authorList>
            <consortium name="EnsemblMetazoa"/>
        </authorList>
    </citation>
    <scope>IDENTIFICATION</scope>
    <source>
        <strain evidence="2">WRAIR2</strain>
    </source>
</reference>
<organism evidence="2 3">
    <name type="scientific">Anopheles dirus</name>
    <dbReference type="NCBI Taxonomy" id="7168"/>
    <lineage>
        <taxon>Eukaryota</taxon>
        <taxon>Metazoa</taxon>
        <taxon>Ecdysozoa</taxon>
        <taxon>Arthropoda</taxon>
        <taxon>Hexapoda</taxon>
        <taxon>Insecta</taxon>
        <taxon>Pterygota</taxon>
        <taxon>Neoptera</taxon>
        <taxon>Endopterygota</taxon>
        <taxon>Diptera</taxon>
        <taxon>Nematocera</taxon>
        <taxon>Culicoidea</taxon>
        <taxon>Culicidae</taxon>
        <taxon>Anophelinae</taxon>
        <taxon>Anopheles</taxon>
    </lineage>
</organism>
<reference evidence="3" key="1">
    <citation type="submission" date="2013-03" db="EMBL/GenBank/DDBJ databases">
        <title>The Genome Sequence of Anopheles dirus WRAIR2.</title>
        <authorList>
            <consortium name="The Broad Institute Genomics Platform"/>
            <person name="Neafsey D.E."/>
            <person name="Walton C."/>
            <person name="Walker B."/>
            <person name="Young S.K."/>
            <person name="Zeng Q."/>
            <person name="Gargeya S."/>
            <person name="Fitzgerald M."/>
            <person name="Haas B."/>
            <person name="Abouelleil A."/>
            <person name="Allen A.W."/>
            <person name="Alvarado L."/>
            <person name="Arachchi H.M."/>
            <person name="Berlin A.M."/>
            <person name="Chapman S.B."/>
            <person name="Gainer-Dewar J."/>
            <person name="Goldberg J."/>
            <person name="Griggs A."/>
            <person name="Gujja S."/>
            <person name="Hansen M."/>
            <person name="Howarth C."/>
            <person name="Imamovic A."/>
            <person name="Ireland A."/>
            <person name="Larimer J."/>
            <person name="McCowan C."/>
            <person name="Murphy C."/>
            <person name="Pearson M."/>
            <person name="Poon T.W."/>
            <person name="Priest M."/>
            <person name="Roberts A."/>
            <person name="Saif S."/>
            <person name="Shea T."/>
            <person name="Sisk P."/>
            <person name="Sykes S."/>
            <person name="Wortman J."/>
            <person name="Nusbaum C."/>
            <person name="Birren B."/>
        </authorList>
    </citation>
    <scope>NUCLEOTIDE SEQUENCE [LARGE SCALE GENOMIC DNA]</scope>
    <source>
        <strain evidence="3">WRAIR2</strain>
    </source>
</reference>
<evidence type="ECO:0000259" key="1">
    <source>
        <dbReference type="SMART" id="SM01126"/>
    </source>
</evidence>
<dbReference type="InterPro" id="IPR053164">
    <property type="entry name" value="IS1016-like_transposase"/>
</dbReference>
<dbReference type="PANTHER" id="PTHR47163:SF2">
    <property type="entry name" value="SI:DKEY-17M8.2"/>
    <property type="match status" value="1"/>
</dbReference>
<proteinExistence type="predicted"/>
<keyword evidence="3" id="KW-1185">Reference proteome</keyword>
<dbReference type="AlphaFoldDB" id="A0A182NVN4"/>
<dbReference type="VEuPathDB" id="VectorBase:ADIR011735"/>
<dbReference type="SMART" id="SM01126">
    <property type="entry name" value="DDE_Tnp_IS1595"/>
    <property type="match status" value="1"/>
</dbReference>
<dbReference type="PANTHER" id="PTHR47163">
    <property type="entry name" value="DDE_TNP_IS1595 DOMAIN-CONTAINING PROTEIN"/>
    <property type="match status" value="1"/>
</dbReference>
<accession>A0A182NVN4</accession>